<sequence length="300" mass="31553">MTTLAITGATGFVGGALLNQALAAGHHVRALTRRPQPGRNDVIWIEGALDRPDSLVALADGADAIVHVAGVVNAPDRVGFVAGNIDGTRAMLAAATAAGVGRFVHVSSLSAREPALSNYGWSKAEAESLVEASPLAWSIVRPSGVYGPGDMEMRDLFRAAKLGLALLPPRGKVSLVAVDDLARLLLTLATHDLPPALYEVDDGHVLTHDEMAQAIGRAVGRRHVLALHLPKAILHLGAKLDKRLRGSGAKLTADRANYLAHSDWTARPALRPPADLWTPSVAPEAGLAATARWYRANGLL</sequence>
<dbReference type="Proteomes" id="UP000033200">
    <property type="component" value="Chromosome"/>
</dbReference>
<dbReference type="KEGG" id="stax:MC45_07595"/>
<accession>A0A097EFC5</accession>
<reference evidence="2 3" key="1">
    <citation type="submission" date="2014-09" db="EMBL/GenBank/DDBJ databases">
        <title>Using Illumina technology Improving SMRT sequencing Genome Assembly by RASTools.</title>
        <authorList>
            <person name="Zhou Y."/>
            <person name="Ma T."/>
            <person name="Liu T."/>
        </authorList>
    </citation>
    <scope>NUCLEOTIDE SEQUENCE [LARGE SCALE GENOMIC DNA]</scope>
    <source>
        <strain evidence="2 3">ATCC 55669</strain>
    </source>
</reference>
<keyword evidence="3" id="KW-1185">Reference proteome</keyword>
<dbReference type="PANTHER" id="PTHR48079">
    <property type="entry name" value="PROTEIN YEEZ"/>
    <property type="match status" value="1"/>
</dbReference>
<dbReference type="EMBL" id="CP009571">
    <property type="protein sequence ID" value="AIT06270.1"/>
    <property type="molecule type" value="Genomic_DNA"/>
</dbReference>
<dbReference type="SUPFAM" id="SSF51735">
    <property type="entry name" value="NAD(P)-binding Rossmann-fold domains"/>
    <property type="match status" value="1"/>
</dbReference>
<evidence type="ECO:0000313" key="2">
    <source>
        <dbReference type="EMBL" id="AIT06270.1"/>
    </source>
</evidence>
<proteinExistence type="predicted"/>
<dbReference type="eggNOG" id="COG0702">
    <property type="taxonomic scope" value="Bacteria"/>
</dbReference>
<dbReference type="InterPro" id="IPR001509">
    <property type="entry name" value="Epimerase_deHydtase"/>
</dbReference>
<dbReference type="InterPro" id="IPR036291">
    <property type="entry name" value="NAD(P)-bd_dom_sf"/>
</dbReference>
<dbReference type="GO" id="GO:0004029">
    <property type="term" value="F:aldehyde dehydrogenase (NAD+) activity"/>
    <property type="evidence" value="ECO:0007669"/>
    <property type="project" value="TreeGrafter"/>
</dbReference>
<organism evidence="2 3">
    <name type="scientific">Sphingomonas taxi</name>
    <dbReference type="NCBI Taxonomy" id="1549858"/>
    <lineage>
        <taxon>Bacteria</taxon>
        <taxon>Pseudomonadati</taxon>
        <taxon>Pseudomonadota</taxon>
        <taxon>Alphaproteobacteria</taxon>
        <taxon>Sphingomonadales</taxon>
        <taxon>Sphingomonadaceae</taxon>
        <taxon>Sphingomonas</taxon>
    </lineage>
</organism>
<dbReference type="RefSeq" id="WP_038661458.1">
    <property type="nucleotide sequence ID" value="NZ_CP009571.1"/>
</dbReference>
<dbReference type="PANTHER" id="PTHR48079:SF6">
    <property type="entry name" value="NAD(P)-BINDING DOMAIN-CONTAINING PROTEIN-RELATED"/>
    <property type="match status" value="1"/>
</dbReference>
<dbReference type="AlphaFoldDB" id="A0A097EFC5"/>
<dbReference type="STRING" id="1549858.MC45_07595"/>
<dbReference type="Pfam" id="PF01370">
    <property type="entry name" value="Epimerase"/>
    <property type="match status" value="1"/>
</dbReference>
<feature type="domain" description="NAD-dependent epimerase/dehydratase" evidence="1">
    <location>
        <begin position="6"/>
        <end position="192"/>
    </location>
</feature>
<dbReference type="GO" id="GO:0005737">
    <property type="term" value="C:cytoplasm"/>
    <property type="evidence" value="ECO:0007669"/>
    <property type="project" value="TreeGrafter"/>
</dbReference>
<name>A0A097EFC5_9SPHN</name>
<dbReference type="HOGENOM" id="CLU_007383_6_1_5"/>
<evidence type="ECO:0000259" key="1">
    <source>
        <dbReference type="Pfam" id="PF01370"/>
    </source>
</evidence>
<dbReference type="Gene3D" id="3.40.50.720">
    <property type="entry name" value="NAD(P)-binding Rossmann-like Domain"/>
    <property type="match status" value="1"/>
</dbReference>
<protein>
    <submittedName>
        <fullName evidence="2">Epimerase</fullName>
    </submittedName>
</protein>
<dbReference type="InterPro" id="IPR051783">
    <property type="entry name" value="NAD(P)-dependent_oxidoreduct"/>
</dbReference>
<gene>
    <name evidence="2" type="ORF">MC45_07595</name>
</gene>
<evidence type="ECO:0000313" key="3">
    <source>
        <dbReference type="Proteomes" id="UP000033200"/>
    </source>
</evidence>